<dbReference type="EMBL" id="LJKE01000043">
    <property type="protein sequence ID" value="KZD66338.1"/>
    <property type="molecule type" value="Genomic_DNA"/>
</dbReference>
<feature type="domain" description="Polysaccharide pyruvyl transferase" evidence="1">
    <location>
        <begin position="19"/>
        <end position="290"/>
    </location>
</feature>
<dbReference type="Pfam" id="PF04230">
    <property type="entry name" value="PS_pyruv_trans"/>
    <property type="match status" value="1"/>
</dbReference>
<evidence type="ECO:0000259" key="1">
    <source>
        <dbReference type="Pfam" id="PF04230"/>
    </source>
</evidence>
<dbReference type="InterPro" id="IPR007345">
    <property type="entry name" value="Polysacch_pyruvyl_Trfase"/>
</dbReference>
<dbReference type="RefSeq" id="WP_063260952.1">
    <property type="nucleotide sequence ID" value="NZ_LJKE01000043.1"/>
</dbReference>
<evidence type="ECO:0000313" key="2">
    <source>
        <dbReference type="EMBL" id="KZD66338.1"/>
    </source>
</evidence>
<name>A0A161T618_BACCE</name>
<dbReference type="InterPro" id="IPR019896">
    <property type="entry name" value="Polysacch_pyruvyl_Trfase_CsaB"/>
</dbReference>
<dbReference type="PANTHER" id="PTHR36836:SF1">
    <property type="entry name" value="COLANIC ACID BIOSYNTHESIS PROTEIN WCAK"/>
    <property type="match status" value="1"/>
</dbReference>
<dbReference type="Proteomes" id="UP000076482">
    <property type="component" value="Unassembled WGS sequence"/>
</dbReference>
<dbReference type="PATRIC" id="fig|1396.535.peg.4415"/>
<organism evidence="2 3">
    <name type="scientific">Bacillus cereus</name>
    <dbReference type="NCBI Taxonomy" id="1396"/>
    <lineage>
        <taxon>Bacteria</taxon>
        <taxon>Bacillati</taxon>
        <taxon>Bacillota</taxon>
        <taxon>Bacilli</taxon>
        <taxon>Bacillales</taxon>
        <taxon>Bacillaceae</taxon>
        <taxon>Bacillus</taxon>
        <taxon>Bacillus cereus group</taxon>
    </lineage>
</organism>
<dbReference type="NCBIfam" id="TIGR03609">
    <property type="entry name" value="S_layer_CsaB"/>
    <property type="match status" value="1"/>
</dbReference>
<protein>
    <submittedName>
        <fullName evidence="2">CsaB protein</fullName>
    </submittedName>
</protein>
<sequence>MKDQFKKRIVVSGYYGFDNAGDEAVLYSIIQSLIKRNIEPIVLSAAPSKTEQTYGVKAVPRFSIPSVWEAIKNSDGLISGGGSLLQDTTSAQSSLYYLAIIKMAQLNKKPTFIYSQGMGPLNRNWLRKVTAKILNKSTFLSVRDTGSQKLLKDIGVKKDVYVSVDPVLGVGMQERLYDGVWKDKPIVVSVRDWKHDEWKQSLVQVLNHFIKKGKPIVFLPFHTPHDVEVSKELANQLNNKELVHVIEEDLSVLKAVQMIKSASCVIGMRLHALIFAASQHTPFVGISYDPKIDAFLGWFEQPVIATTENLQTELMIAEIEKRISKESDYRMQISSIHKSLEEVLQYPSNHIADFLGIQEERK</sequence>
<proteinExistence type="predicted"/>
<accession>A0A161T618</accession>
<dbReference type="PANTHER" id="PTHR36836">
    <property type="entry name" value="COLANIC ACID BIOSYNTHESIS PROTEIN WCAK"/>
    <property type="match status" value="1"/>
</dbReference>
<evidence type="ECO:0000313" key="3">
    <source>
        <dbReference type="Proteomes" id="UP000076482"/>
    </source>
</evidence>
<reference evidence="2 3" key="1">
    <citation type="submission" date="2015-09" db="EMBL/GenBank/DDBJ databases">
        <title>Bacillus cereus food isolates.</title>
        <authorList>
            <person name="Boekhorst J."/>
        </authorList>
    </citation>
    <scope>NUCLEOTIDE SEQUENCE [LARGE SCALE GENOMIC DNA]</scope>
    <source>
        <strain evidence="2 3">B4088</strain>
    </source>
</reference>
<dbReference type="AlphaFoldDB" id="A0A161T618"/>
<gene>
    <name evidence="2" type="ORF">B4088_2454</name>
</gene>
<dbReference type="Gene3D" id="3.40.50.2000">
    <property type="entry name" value="Glycogen Phosphorylase B"/>
    <property type="match status" value="1"/>
</dbReference>
<comment type="caution">
    <text evidence="2">The sequence shown here is derived from an EMBL/GenBank/DDBJ whole genome shotgun (WGS) entry which is preliminary data.</text>
</comment>